<dbReference type="Pfam" id="PF17963">
    <property type="entry name" value="Big_9"/>
    <property type="match status" value="1"/>
</dbReference>
<accession>A0A2S6H3M2</accession>
<dbReference type="GO" id="GO:0005509">
    <property type="term" value="F:calcium ion binding"/>
    <property type="evidence" value="ECO:0007669"/>
    <property type="project" value="InterPro"/>
</dbReference>
<dbReference type="RefSeq" id="WP_104423402.1">
    <property type="nucleotide sequence ID" value="NZ_PTIY01000005.1"/>
</dbReference>
<dbReference type="InterPro" id="IPR002126">
    <property type="entry name" value="Cadherin-like_dom"/>
</dbReference>
<dbReference type="AlphaFoldDB" id="A0A2S6H3M2"/>
<keyword evidence="4" id="KW-1185">Reference proteome</keyword>
<evidence type="ECO:0000256" key="1">
    <source>
        <dbReference type="SAM" id="MobiDB-lite"/>
    </source>
</evidence>
<comment type="caution">
    <text evidence="3">The sequence shown here is derived from an EMBL/GenBank/DDBJ whole genome shotgun (WGS) entry which is preliminary data.</text>
</comment>
<feature type="domain" description="Cadherin" evidence="2">
    <location>
        <begin position="336"/>
        <end position="467"/>
    </location>
</feature>
<dbReference type="GO" id="GO:0016020">
    <property type="term" value="C:membrane"/>
    <property type="evidence" value="ECO:0007669"/>
    <property type="project" value="InterPro"/>
</dbReference>
<feature type="region of interest" description="Disordered" evidence="1">
    <location>
        <begin position="1048"/>
        <end position="1087"/>
    </location>
</feature>
<sequence>MVTLTSIKDTGGTSNGGVDTTSLSVASTATVTAVNDEPVATAGGTLAYTENGSAVAIDNTIVLSDADDTQLTGATVTISSGFTSGDVLGFTTQNGITGSYNSGTGVLALSGTTSIANYQTALRSVTYSSSSDNPTASSTVTWAVTDAAGTGSNGAQTSTGVTSTVNVTAINDAPTLTAIAANPTFTEGGAAATLFSSAAVSAVESADNIGQLVLTVSNVTDGAAEILSIDGSSVALTHDNSVTTASHSMTAGVSLSGNTATVTLSKAGGITAAQAQTLVNALAYSNSSDDPTAANRVVTLTSIKDTGGTSNGGVDSTSLSVASTVTVTPVNDEPTVSAPASITVTEDGATSLTGISVSDVDAGSSNVVATFTVGSGALTGDSAIATANSVNVGGTSGALTLTGSTANINAFIAAGGLKFTTASNDTTAVTLGVSVNDQGNTGASGSQSSATTNVTLNVTAVNDAPTITSGTTYIFADTDEETASGGVTVNAHLTGAASWTDPDGTDVAKGIAVTGTTGNGTWQYFTDGGTWTDFGTVSGTSALLLDGATQVRYQPDLANGETASFIYKAWDETSGAASTNNIRQTANAGTGGGNTAFSSDSANGSITVTSVNDAPTGVGSLTLAAINEDTSNPTGTVISALTGYSFQDVDTGATTPGFLVVGNSANAATEGAWQYSSESGANWKAIGAVADGATALALANTTQLRFVPAANFNGAPTALNIRVLDNTYNGAFSATARGNETRVTADSSANGGATAISGSVNTISTNVTAINDAPSFIKGADQTVNEDAGVQTVNNWATGLSAGPADESGQTLNFTVNNDNNALFSLQPTIDSNGNLSYTPAANANGSATVTVSIKDSGGTANGGVDTSSGQTFTITVNSTTINLSQISGNTDGKQSPLISMVNTVRADNIAGAGINIDTDKNKIISDSLSTDYRNSTIDSFSSDNTGFSTKQAIVVYMELGVEASGNKTPGDTINMPFSVFAGLDTFGGVTITAELSTGQRLPPWISVDPITGAVTVKEGAVVTNLIIVKVTISDSRGNEVVVLVKVQPKQQQPDDTEKNQPPVKEKGQDQQSRAGHADKQPVYVSKPGLTQQLQMVGSKGFEMQRLKLLDSLASLVSNDKDAA</sequence>
<reference evidence="3 4" key="1">
    <citation type="submission" date="2018-02" db="EMBL/GenBank/DDBJ databases">
        <title>Subsurface microbial communities from deep shales in Ohio and West Virginia, USA.</title>
        <authorList>
            <person name="Wrighton K."/>
        </authorList>
    </citation>
    <scope>NUCLEOTIDE SEQUENCE [LARGE SCALE GENOMIC DNA]</scope>
    <source>
        <strain evidence="3 4">OWC-G53F</strain>
    </source>
</reference>
<feature type="compositionally biased region" description="Basic and acidic residues" evidence="1">
    <location>
        <begin position="1056"/>
        <end position="1069"/>
    </location>
</feature>
<evidence type="ECO:0000259" key="2">
    <source>
        <dbReference type="PROSITE" id="PS50268"/>
    </source>
</evidence>
<dbReference type="Proteomes" id="UP000238071">
    <property type="component" value="Unassembled WGS sequence"/>
</dbReference>
<evidence type="ECO:0000313" key="4">
    <source>
        <dbReference type="Proteomes" id="UP000238071"/>
    </source>
</evidence>
<dbReference type="EMBL" id="PTIY01000005">
    <property type="protein sequence ID" value="PPK72020.1"/>
    <property type="molecule type" value="Genomic_DNA"/>
</dbReference>
<gene>
    <name evidence="3" type="ORF">B0F88_105132</name>
</gene>
<dbReference type="PROSITE" id="PS50268">
    <property type="entry name" value="CADHERIN_2"/>
    <property type="match status" value="1"/>
</dbReference>
<name>A0A2S6H3M2_9GAMM</name>
<evidence type="ECO:0000313" key="3">
    <source>
        <dbReference type="EMBL" id="PPK72020.1"/>
    </source>
</evidence>
<protein>
    <recommendedName>
        <fullName evidence="2">Cadherin domain-containing protein</fullName>
    </recommendedName>
</protein>
<proteinExistence type="predicted"/>
<organism evidence="3 4">
    <name type="scientific">Methylobacter tundripaludum</name>
    <dbReference type="NCBI Taxonomy" id="173365"/>
    <lineage>
        <taxon>Bacteria</taxon>
        <taxon>Pseudomonadati</taxon>
        <taxon>Pseudomonadota</taxon>
        <taxon>Gammaproteobacteria</taxon>
        <taxon>Methylococcales</taxon>
        <taxon>Methylococcaceae</taxon>
        <taxon>Methylobacter</taxon>
    </lineage>
</organism>
<dbReference type="GO" id="GO:0007156">
    <property type="term" value="P:homophilic cell adhesion via plasma membrane adhesion molecules"/>
    <property type="evidence" value="ECO:0007669"/>
    <property type="project" value="InterPro"/>
</dbReference>
<dbReference type="OrthoDB" id="6089850at2"/>